<organism evidence="1 2">
    <name type="scientific">Schinkia azotoformans LMG 9581</name>
    <dbReference type="NCBI Taxonomy" id="1131731"/>
    <lineage>
        <taxon>Bacteria</taxon>
        <taxon>Bacillati</taxon>
        <taxon>Bacillota</taxon>
        <taxon>Bacilli</taxon>
        <taxon>Bacillales</taxon>
        <taxon>Bacillaceae</taxon>
        <taxon>Calidifontibacillus/Schinkia group</taxon>
        <taxon>Schinkia</taxon>
    </lineage>
</organism>
<comment type="caution">
    <text evidence="1">The sequence shown here is derived from an EMBL/GenBank/DDBJ whole genome shotgun (WGS) entry which is preliminary data.</text>
</comment>
<evidence type="ECO:0008006" key="3">
    <source>
        <dbReference type="Google" id="ProtNLM"/>
    </source>
</evidence>
<dbReference type="Gene3D" id="3.30.70.100">
    <property type="match status" value="1"/>
</dbReference>
<dbReference type="STRING" id="1131731.BAZO_16174"/>
<dbReference type="RefSeq" id="WP_003332685.1">
    <property type="nucleotide sequence ID" value="NZ_AJLR01000128.1"/>
</dbReference>
<dbReference type="EMBL" id="AJLR01000128">
    <property type="protein sequence ID" value="EKN63756.1"/>
    <property type="molecule type" value="Genomic_DNA"/>
</dbReference>
<gene>
    <name evidence="1" type="ORF">BAZO_16174</name>
</gene>
<name>K6DSJ3_SCHAZ</name>
<reference evidence="1 2" key="1">
    <citation type="journal article" date="2012" name="Front. Microbiol.">
        <title>Redundancy and modularity in membrane-associated dissimilatory nitrate reduction in Bacillus.</title>
        <authorList>
            <person name="Heylen K."/>
            <person name="Keltjens J."/>
        </authorList>
    </citation>
    <scope>NUCLEOTIDE SEQUENCE [LARGE SCALE GENOMIC DNA]</scope>
    <source>
        <strain evidence="1 2">LMG 9581</strain>
    </source>
</reference>
<evidence type="ECO:0000313" key="2">
    <source>
        <dbReference type="Proteomes" id="UP000006315"/>
    </source>
</evidence>
<dbReference type="InterPro" id="IPR011008">
    <property type="entry name" value="Dimeric_a/b-barrel"/>
</dbReference>
<dbReference type="AlphaFoldDB" id="K6DSJ3"/>
<accession>K6DSJ3</accession>
<keyword evidence="2" id="KW-1185">Reference proteome</keyword>
<protein>
    <recommendedName>
        <fullName evidence="3">ABM domain-containing protein</fullName>
    </recommendedName>
</protein>
<dbReference type="Proteomes" id="UP000006315">
    <property type="component" value="Unassembled WGS sequence"/>
</dbReference>
<dbReference type="SUPFAM" id="SSF54909">
    <property type="entry name" value="Dimeric alpha+beta barrel"/>
    <property type="match status" value="1"/>
</dbReference>
<evidence type="ECO:0000313" key="1">
    <source>
        <dbReference type="EMBL" id="EKN63756.1"/>
    </source>
</evidence>
<proteinExistence type="predicted"/>
<dbReference type="PATRIC" id="fig|1131731.3.peg.3310"/>
<sequence>MKEVVEIVFFELEEDVSEEQFQNASQIFQSNFVALQEGYVSRKLTKSIDGRWADIAIWRDMDAAQAVGKNMGESEFARNYVSLIKNKSIQMHHMSIIHG</sequence>